<reference evidence="4 6" key="2">
    <citation type="journal article" date="2013" name="Nature">
        <title>Insights into bilaterian evolution from three spiralian genomes.</title>
        <authorList>
            <person name="Simakov O."/>
            <person name="Marletaz F."/>
            <person name="Cho S.J."/>
            <person name="Edsinger-Gonzales E."/>
            <person name="Havlak P."/>
            <person name="Hellsten U."/>
            <person name="Kuo D.H."/>
            <person name="Larsson T."/>
            <person name="Lv J."/>
            <person name="Arendt D."/>
            <person name="Savage R."/>
            <person name="Osoegawa K."/>
            <person name="de Jong P."/>
            <person name="Grimwood J."/>
            <person name="Chapman J.A."/>
            <person name="Shapiro H."/>
            <person name="Aerts A."/>
            <person name="Otillar R.P."/>
            <person name="Terry A.Y."/>
            <person name="Boore J.L."/>
            <person name="Grigoriev I.V."/>
            <person name="Lindberg D.R."/>
            <person name="Seaver E.C."/>
            <person name="Weisblat D.A."/>
            <person name="Putnam N.H."/>
            <person name="Rokhsar D.S."/>
        </authorList>
    </citation>
    <scope>NUCLEOTIDE SEQUENCE</scope>
    <source>
        <strain evidence="4 6">I ESC-2004</strain>
    </source>
</reference>
<dbReference type="Gene3D" id="3.20.20.80">
    <property type="entry name" value="Glycosidases"/>
    <property type="match status" value="1"/>
</dbReference>
<name>R7T8D5_CAPTE</name>
<dbReference type="HOGENOM" id="CLU_001501_0_1_1"/>
<dbReference type="InterPro" id="IPR011496">
    <property type="entry name" value="O-GlcNAcase_cat"/>
</dbReference>
<evidence type="ECO:0000313" key="4">
    <source>
        <dbReference type="EMBL" id="ELT89944.1"/>
    </source>
</evidence>
<protein>
    <recommendedName>
        <fullName evidence="3">GH84 domain-containing protein</fullName>
    </recommendedName>
</protein>
<dbReference type="GO" id="GO:0016231">
    <property type="term" value="F:beta-N-acetylglucosaminidase activity"/>
    <property type="evidence" value="ECO:0007669"/>
    <property type="project" value="TreeGrafter"/>
</dbReference>
<dbReference type="Proteomes" id="UP000014760">
    <property type="component" value="Unassembled WGS sequence"/>
</dbReference>
<evidence type="ECO:0000313" key="5">
    <source>
        <dbReference type="EnsemblMetazoa" id="CapteP192740"/>
    </source>
</evidence>
<organism evidence="4">
    <name type="scientific">Capitella teleta</name>
    <name type="common">Polychaete worm</name>
    <dbReference type="NCBI Taxonomy" id="283909"/>
    <lineage>
        <taxon>Eukaryota</taxon>
        <taxon>Metazoa</taxon>
        <taxon>Spiralia</taxon>
        <taxon>Lophotrochozoa</taxon>
        <taxon>Annelida</taxon>
        <taxon>Polychaeta</taxon>
        <taxon>Sedentaria</taxon>
        <taxon>Scolecida</taxon>
        <taxon>Capitellidae</taxon>
        <taxon>Capitella</taxon>
    </lineage>
</organism>
<dbReference type="InterPro" id="IPR017853">
    <property type="entry name" value="GH"/>
</dbReference>
<dbReference type="Pfam" id="PF07555">
    <property type="entry name" value="NAGidase"/>
    <property type="match status" value="1"/>
</dbReference>
<evidence type="ECO:0000256" key="1">
    <source>
        <dbReference type="ARBA" id="ARBA00022801"/>
    </source>
</evidence>
<keyword evidence="1" id="KW-0378">Hydrolase</keyword>
<keyword evidence="6" id="KW-1185">Reference proteome</keyword>
<dbReference type="GO" id="GO:0009100">
    <property type="term" value="P:glycoprotein metabolic process"/>
    <property type="evidence" value="ECO:0007669"/>
    <property type="project" value="TreeGrafter"/>
</dbReference>
<proteinExistence type="predicted"/>
<accession>R7T8D5</accession>
<reference evidence="6" key="1">
    <citation type="submission" date="2012-12" db="EMBL/GenBank/DDBJ databases">
        <authorList>
            <person name="Hellsten U."/>
            <person name="Grimwood J."/>
            <person name="Chapman J.A."/>
            <person name="Shapiro H."/>
            <person name="Aerts A."/>
            <person name="Otillar R.P."/>
            <person name="Terry A.Y."/>
            <person name="Boore J.L."/>
            <person name="Simakov O."/>
            <person name="Marletaz F."/>
            <person name="Cho S.-J."/>
            <person name="Edsinger-Gonzales E."/>
            <person name="Havlak P."/>
            <person name="Kuo D.-H."/>
            <person name="Larsson T."/>
            <person name="Lv J."/>
            <person name="Arendt D."/>
            <person name="Savage R."/>
            <person name="Osoegawa K."/>
            <person name="de Jong P."/>
            <person name="Lindberg D.R."/>
            <person name="Seaver E.C."/>
            <person name="Weisblat D.A."/>
            <person name="Putnam N.H."/>
            <person name="Grigoriev I.V."/>
            <person name="Rokhsar D.S."/>
        </authorList>
    </citation>
    <scope>NUCLEOTIDE SEQUENCE</scope>
    <source>
        <strain evidence="6">I ESC-2004</strain>
    </source>
</reference>
<dbReference type="EnsemblMetazoa" id="CapteT192740">
    <property type="protein sequence ID" value="CapteP192740"/>
    <property type="gene ID" value="CapteG192740"/>
</dbReference>
<dbReference type="EMBL" id="AMQN01032234">
    <property type="status" value="NOT_ANNOTATED_CDS"/>
    <property type="molecule type" value="Genomic_DNA"/>
</dbReference>
<dbReference type="PANTHER" id="PTHR13170">
    <property type="entry name" value="O-GLCNACASE"/>
    <property type="match status" value="1"/>
</dbReference>
<evidence type="ECO:0000313" key="6">
    <source>
        <dbReference type="Proteomes" id="UP000014760"/>
    </source>
</evidence>
<dbReference type="AlphaFoldDB" id="R7T8D5"/>
<sequence>MYSVEEAEHLTGLIEAAESNNVSLVYAISPGIDLTYSSAKDVALLKKKLEQVATFGCKSFAILFDDIEIDMCEADKGVFQSFADAQVSVTNEVYQHLKEPAKFFFCPTEYCATRAIPDVATSGYLNTIGSRLLPGIDIMWTGPKVISKKITIKSIQEITEVLRRPPLIWDNMSGY</sequence>
<dbReference type="PROSITE" id="PS52009">
    <property type="entry name" value="GH84"/>
    <property type="match status" value="1"/>
</dbReference>
<dbReference type="InterPro" id="IPR051822">
    <property type="entry name" value="Glycosyl_Hydrolase_84"/>
</dbReference>
<dbReference type="SUPFAM" id="SSF51445">
    <property type="entry name" value="(Trans)glycosidases"/>
    <property type="match status" value="1"/>
</dbReference>
<dbReference type="PANTHER" id="PTHR13170:SF16">
    <property type="entry name" value="PROTEIN O-GLCNACASE"/>
    <property type="match status" value="1"/>
</dbReference>
<evidence type="ECO:0000259" key="3">
    <source>
        <dbReference type="PROSITE" id="PS52009"/>
    </source>
</evidence>
<dbReference type="OMA" id="ANIDIMW"/>
<gene>
    <name evidence="4" type="ORF">CAPTEDRAFT_192740</name>
</gene>
<dbReference type="STRING" id="283909.R7T8D5"/>
<evidence type="ECO:0000256" key="2">
    <source>
        <dbReference type="ARBA" id="ARBA00023295"/>
    </source>
</evidence>
<keyword evidence="2" id="KW-0326">Glycosidase</keyword>
<dbReference type="OrthoDB" id="9975416at2759"/>
<reference evidence="5" key="3">
    <citation type="submission" date="2015-06" db="UniProtKB">
        <authorList>
            <consortium name="EnsemblMetazoa"/>
        </authorList>
    </citation>
    <scope>IDENTIFICATION</scope>
</reference>
<feature type="domain" description="GH84" evidence="3">
    <location>
        <begin position="1"/>
        <end position="175"/>
    </location>
</feature>
<dbReference type="EMBL" id="KB311113">
    <property type="protein sequence ID" value="ELT89944.1"/>
    <property type="molecule type" value="Genomic_DNA"/>
</dbReference>